<evidence type="ECO:0000313" key="2">
    <source>
        <dbReference type="Proteomes" id="UP001066276"/>
    </source>
</evidence>
<proteinExistence type="predicted"/>
<gene>
    <name evidence="1" type="ORF">NDU88_007098</name>
</gene>
<comment type="caution">
    <text evidence="1">The sequence shown here is derived from an EMBL/GenBank/DDBJ whole genome shotgun (WGS) entry which is preliminary data.</text>
</comment>
<evidence type="ECO:0000313" key="1">
    <source>
        <dbReference type="EMBL" id="KAJ1203310.1"/>
    </source>
</evidence>
<protein>
    <submittedName>
        <fullName evidence="1">Uncharacterized protein</fullName>
    </submittedName>
</protein>
<dbReference type="Proteomes" id="UP001066276">
    <property type="component" value="Chromosome 2_1"/>
</dbReference>
<reference evidence="1" key="1">
    <citation type="journal article" date="2022" name="bioRxiv">
        <title>Sequencing and chromosome-scale assembly of the giantPleurodeles waltlgenome.</title>
        <authorList>
            <person name="Brown T."/>
            <person name="Elewa A."/>
            <person name="Iarovenko S."/>
            <person name="Subramanian E."/>
            <person name="Araus A.J."/>
            <person name="Petzold A."/>
            <person name="Susuki M."/>
            <person name="Suzuki K.-i.T."/>
            <person name="Hayashi T."/>
            <person name="Toyoda A."/>
            <person name="Oliveira C."/>
            <person name="Osipova E."/>
            <person name="Leigh N.D."/>
            <person name="Simon A."/>
            <person name="Yun M.H."/>
        </authorList>
    </citation>
    <scope>NUCLEOTIDE SEQUENCE</scope>
    <source>
        <strain evidence="1">20211129_DDA</strain>
        <tissue evidence="1">Liver</tissue>
    </source>
</reference>
<dbReference type="AlphaFoldDB" id="A0AAV7VTG3"/>
<name>A0AAV7VTG3_PLEWA</name>
<accession>A0AAV7VTG3</accession>
<dbReference type="EMBL" id="JANPWB010000003">
    <property type="protein sequence ID" value="KAJ1203310.1"/>
    <property type="molecule type" value="Genomic_DNA"/>
</dbReference>
<sequence>MQRHSPSSVLAAVPGEMSVPQVPFSGGASFSFRQPKVADAAAVSPLAGRARALTALARMRVPFLLPASREEHLGGATCARVRAARGLSPCQSTYSSG</sequence>
<keyword evidence="2" id="KW-1185">Reference proteome</keyword>
<organism evidence="1 2">
    <name type="scientific">Pleurodeles waltl</name>
    <name type="common">Iberian ribbed newt</name>
    <dbReference type="NCBI Taxonomy" id="8319"/>
    <lineage>
        <taxon>Eukaryota</taxon>
        <taxon>Metazoa</taxon>
        <taxon>Chordata</taxon>
        <taxon>Craniata</taxon>
        <taxon>Vertebrata</taxon>
        <taxon>Euteleostomi</taxon>
        <taxon>Amphibia</taxon>
        <taxon>Batrachia</taxon>
        <taxon>Caudata</taxon>
        <taxon>Salamandroidea</taxon>
        <taxon>Salamandridae</taxon>
        <taxon>Pleurodelinae</taxon>
        <taxon>Pleurodeles</taxon>
    </lineage>
</organism>